<reference evidence="2" key="2">
    <citation type="submission" date="2022-10" db="EMBL/GenBank/DDBJ databases">
        <authorList>
            <consortium name="ENA_rothamsted_submissions"/>
            <consortium name="culmorum"/>
            <person name="King R."/>
        </authorList>
    </citation>
    <scope>NUCLEOTIDE SEQUENCE</scope>
</reference>
<dbReference type="EMBL" id="OU899034">
    <property type="protein sequence ID" value="CAH1715501.1"/>
    <property type="molecule type" value="Genomic_DNA"/>
</dbReference>
<evidence type="ECO:0000313" key="2">
    <source>
        <dbReference type="EMBL" id="CAH1715501.1"/>
    </source>
</evidence>
<name>A0A9P0NH30_APHGO</name>
<evidence type="ECO:0000256" key="1">
    <source>
        <dbReference type="SAM" id="SignalP"/>
    </source>
</evidence>
<gene>
    <name evidence="2" type="ORF">APHIGO_LOCUS3204</name>
</gene>
<evidence type="ECO:0000313" key="3">
    <source>
        <dbReference type="Proteomes" id="UP001154329"/>
    </source>
</evidence>
<proteinExistence type="predicted"/>
<protein>
    <submittedName>
        <fullName evidence="2">Uncharacterized protein</fullName>
    </submittedName>
</protein>
<organism evidence="2 3">
    <name type="scientific">Aphis gossypii</name>
    <name type="common">Cotton aphid</name>
    <dbReference type="NCBI Taxonomy" id="80765"/>
    <lineage>
        <taxon>Eukaryota</taxon>
        <taxon>Metazoa</taxon>
        <taxon>Ecdysozoa</taxon>
        <taxon>Arthropoda</taxon>
        <taxon>Hexapoda</taxon>
        <taxon>Insecta</taxon>
        <taxon>Pterygota</taxon>
        <taxon>Neoptera</taxon>
        <taxon>Paraneoptera</taxon>
        <taxon>Hemiptera</taxon>
        <taxon>Sternorrhyncha</taxon>
        <taxon>Aphidomorpha</taxon>
        <taxon>Aphidoidea</taxon>
        <taxon>Aphididae</taxon>
        <taxon>Aphidini</taxon>
        <taxon>Aphis</taxon>
        <taxon>Aphis</taxon>
    </lineage>
</organism>
<sequence>MRMYSATILCLCFCVFSESLGGFTVSNRFNRGLPTSEYARSGTSYTVDTNALAYDGIPAEHRSSRPWTCNCSHRTSCSQVTGYRLPQSTCCQVLTSRRTMPPWPTHRTSLPSCTTCRMLPPCTTCRTLPPCTTCRTLPPCTTCRTLPPCTTCRMLPPCTTRRTLPPCTRCRTQPPCTRCRTPPPCMRCRTLPPCTTCRTLPPCTTCRTPSLCMRCQTTRPYPSPMLVLHVELSERPFYTPMPSDAPPSHGDGGYEIAWSDNTTPSTMINNCHPSGTTKKPCRQPTKCSCTSMIPIMQPCNCKMHD</sequence>
<keyword evidence="3" id="KW-1185">Reference proteome</keyword>
<keyword evidence="1" id="KW-0732">Signal</keyword>
<dbReference type="AlphaFoldDB" id="A0A9P0NH30"/>
<accession>A0A9P0NH30</accession>
<dbReference type="Proteomes" id="UP001154329">
    <property type="component" value="Chromosome 1"/>
</dbReference>
<reference evidence="2" key="1">
    <citation type="submission" date="2022-02" db="EMBL/GenBank/DDBJ databases">
        <authorList>
            <person name="King R."/>
        </authorList>
    </citation>
    <scope>NUCLEOTIDE SEQUENCE</scope>
</reference>
<feature type="chain" id="PRO_5040381502" evidence="1">
    <location>
        <begin position="22"/>
        <end position="305"/>
    </location>
</feature>
<feature type="signal peptide" evidence="1">
    <location>
        <begin position="1"/>
        <end position="21"/>
    </location>
</feature>